<proteinExistence type="predicted"/>
<dbReference type="GO" id="GO:0005886">
    <property type="term" value="C:plasma membrane"/>
    <property type="evidence" value="ECO:0007669"/>
    <property type="project" value="UniProtKB-SubCell"/>
</dbReference>
<reference evidence="7" key="1">
    <citation type="journal article" date="2021" name="PeerJ">
        <title>Extensive microbial diversity within the chicken gut microbiome revealed by metagenomics and culture.</title>
        <authorList>
            <person name="Gilroy R."/>
            <person name="Ravi A."/>
            <person name="Getino M."/>
            <person name="Pursley I."/>
            <person name="Horton D.L."/>
            <person name="Alikhan N.F."/>
            <person name="Baker D."/>
            <person name="Gharbi K."/>
            <person name="Hall N."/>
            <person name="Watson M."/>
            <person name="Adriaenssens E.M."/>
            <person name="Foster-Nyarko E."/>
            <person name="Jarju S."/>
            <person name="Secka A."/>
            <person name="Antonio M."/>
            <person name="Oren A."/>
            <person name="Chaudhuri R.R."/>
            <person name="La Ragione R."/>
            <person name="Hildebrand F."/>
            <person name="Pallen M.J."/>
        </authorList>
    </citation>
    <scope>NUCLEOTIDE SEQUENCE</scope>
    <source>
        <strain evidence="7">9264</strain>
    </source>
</reference>
<protein>
    <submittedName>
        <fullName evidence="7">ATP synthase subunit I</fullName>
    </submittedName>
</protein>
<evidence type="ECO:0000256" key="6">
    <source>
        <dbReference type="SAM" id="Phobius"/>
    </source>
</evidence>
<dbReference type="EMBL" id="DWUQ01000123">
    <property type="protein sequence ID" value="HJD44563.1"/>
    <property type="molecule type" value="Genomic_DNA"/>
</dbReference>
<dbReference type="AlphaFoldDB" id="A0A9D2RGC3"/>
<dbReference type="Pfam" id="PF03899">
    <property type="entry name" value="ATP-synt_I"/>
    <property type="match status" value="1"/>
</dbReference>
<keyword evidence="3 6" id="KW-0812">Transmembrane</keyword>
<dbReference type="InterPro" id="IPR005598">
    <property type="entry name" value="ATP_synth_I"/>
</dbReference>
<gene>
    <name evidence="7" type="ORF">H9906_06005</name>
</gene>
<evidence type="ECO:0000256" key="5">
    <source>
        <dbReference type="ARBA" id="ARBA00023136"/>
    </source>
</evidence>
<keyword evidence="5 6" id="KW-0472">Membrane</keyword>
<evidence type="ECO:0000256" key="3">
    <source>
        <dbReference type="ARBA" id="ARBA00022692"/>
    </source>
</evidence>
<name>A0A9D2RGC3_9BURK</name>
<comment type="subcellular location">
    <subcellularLocation>
        <location evidence="1">Cell membrane</location>
        <topology evidence="1">Multi-pass membrane protein</topology>
    </subcellularLocation>
</comment>
<organism evidence="7 8">
    <name type="scientific">Candidatus Paenalcaligenes intestinipullorum</name>
    <dbReference type="NCBI Taxonomy" id="2838718"/>
    <lineage>
        <taxon>Bacteria</taxon>
        <taxon>Pseudomonadati</taxon>
        <taxon>Pseudomonadota</taxon>
        <taxon>Betaproteobacteria</taxon>
        <taxon>Burkholderiales</taxon>
        <taxon>Alcaligenaceae</taxon>
        <taxon>Paenalcaligenes</taxon>
    </lineage>
</organism>
<evidence type="ECO:0000256" key="4">
    <source>
        <dbReference type="ARBA" id="ARBA00022989"/>
    </source>
</evidence>
<feature type="transmembrane region" description="Helical" evidence="6">
    <location>
        <begin position="70"/>
        <end position="92"/>
    </location>
</feature>
<keyword evidence="2" id="KW-1003">Cell membrane</keyword>
<feature type="transmembrane region" description="Helical" evidence="6">
    <location>
        <begin position="12"/>
        <end position="30"/>
    </location>
</feature>
<sequence length="124" mass="12889">MTQRAARGIVRTLGAQAVMGVVVAAVAWAVGGHTAALSALLGAAVYWVPNALFALRLLMRLFSGKTATVGAFFIGEMLKLGTALVLLVGVAWLDTGWLVWLAFLAGLLGVLKGYVLLLALGKLP</sequence>
<comment type="caution">
    <text evidence="7">The sequence shown here is derived from an EMBL/GenBank/DDBJ whole genome shotgun (WGS) entry which is preliminary data.</text>
</comment>
<evidence type="ECO:0000256" key="1">
    <source>
        <dbReference type="ARBA" id="ARBA00004651"/>
    </source>
</evidence>
<feature type="transmembrane region" description="Helical" evidence="6">
    <location>
        <begin position="36"/>
        <end position="58"/>
    </location>
</feature>
<evidence type="ECO:0000313" key="7">
    <source>
        <dbReference type="EMBL" id="HJD44563.1"/>
    </source>
</evidence>
<reference evidence="7" key="2">
    <citation type="submission" date="2021-04" db="EMBL/GenBank/DDBJ databases">
        <authorList>
            <person name="Gilroy R."/>
        </authorList>
    </citation>
    <scope>NUCLEOTIDE SEQUENCE</scope>
    <source>
        <strain evidence="7">9264</strain>
    </source>
</reference>
<accession>A0A9D2RGC3</accession>
<feature type="transmembrane region" description="Helical" evidence="6">
    <location>
        <begin position="98"/>
        <end position="120"/>
    </location>
</feature>
<dbReference type="Proteomes" id="UP000823889">
    <property type="component" value="Unassembled WGS sequence"/>
</dbReference>
<keyword evidence="4 6" id="KW-1133">Transmembrane helix</keyword>
<evidence type="ECO:0000256" key="2">
    <source>
        <dbReference type="ARBA" id="ARBA00022475"/>
    </source>
</evidence>
<evidence type="ECO:0000313" key="8">
    <source>
        <dbReference type="Proteomes" id="UP000823889"/>
    </source>
</evidence>